<dbReference type="GO" id="GO:0016301">
    <property type="term" value="F:kinase activity"/>
    <property type="evidence" value="ECO:0007669"/>
    <property type="project" value="UniProtKB-KW"/>
</dbReference>
<reference evidence="12" key="1">
    <citation type="journal article" date="2019" name="Int. J. Syst. Evol. Microbiol.">
        <title>The Global Catalogue of Microorganisms (GCM) 10K type strain sequencing project: providing services to taxonomists for standard genome sequencing and annotation.</title>
        <authorList>
            <consortium name="The Broad Institute Genomics Platform"/>
            <consortium name="The Broad Institute Genome Sequencing Center for Infectious Disease"/>
            <person name="Wu L."/>
            <person name="Ma J."/>
        </authorList>
    </citation>
    <scope>NUCLEOTIDE SEQUENCE [LARGE SCALE GENOMIC DNA]</scope>
    <source>
        <strain evidence="12">JCM 3369</strain>
    </source>
</reference>
<dbReference type="RefSeq" id="WP_160823842.1">
    <property type="nucleotide sequence ID" value="NZ_JBHSXE010000001.1"/>
</dbReference>
<evidence type="ECO:0000256" key="9">
    <source>
        <dbReference type="SAM" id="Phobius"/>
    </source>
</evidence>
<dbReference type="EMBL" id="JBHSXS010000002">
    <property type="protein sequence ID" value="MFC6879156.1"/>
    <property type="molecule type" value="Genomic_DNA"/>
</dbReference>
<comment type="caution">
    <text evidence="11">The sequence shown here is derived from an EMBL/GenBank/DDBJ whole genome shotgun (WGS) entry which is preliminary data.</text>
</comment>
<feature type="transmembrane region" description="Helical" evidence="9">
    <location>
        <begin position="68"/>
        <end position="84"/>
    </location>
</feature>
<feature type="transmembrane region" description="Helical" evidence="9">
    <location>
        <begin position="235"/>
        <end position="254"/>
    </location>
</feature>
<organism evidence="11 12">
    <name type="scientific">Actinomadura yumaensis</name>
    <dbReference type="NCBI Taxonomy" id="111807"/>
    <lineage>
        <taxon>Bacteria</taxon>
        <taxon>Bacillati</taxon>
        <taxon>Actinomycetota</taxon>
        <taxon>Actinomycetes</taxon>
        <taxon>Streptosporangiales</taxon>
        <taxon>Thermomonosporaceae</taxon>
        <taxon>Actinomadura</taxon>
    </lineage>
</organism>
<feature type="transmembrane region" description="Helical" evidence="9">
    <location>
        <begin position="36"/>
        <end position="56"/>
    </location>
</feature>
<evidence type="ECO:0000256" key="4">
    <source>
        <dbReference type="ARBA" id="ARBA00022679"/>
    </source>
</evidence>
<dbReference type="InterPro" id="IPR011712">
    <property type="entry name" value="Sig_transdc_His_kin_sub3_dim/P"/>
</dbReference>
<evidence type="ECO:0000256" key="3">
    <source>
        <dbReference type="ARBA" id="ARBA00022553"/>
    </source>
</evidence>
<gene>
    <name evidence="11" type="ORF">ACFQKB_05180</name>
</gene>
<name>A0ABW2CEZ7_9ACTN</name>
<keyword evidence="9" id="KW-0472">Membrane</keyword>
<feature type="domain" description="Histidine kinase/HSP90-like ATPase" evidence="10">
    <location>
        <begin position="484"/>
        <end position="574"/>
    </location>
</feature>
<protein>
    <recommendedName>
        <fullName evidence="2">histidine kinase</fullName>
        <ecNumber evidence="2">2.7.13.3</ecNumber>
    </recommendedName>
</protein>
<sequence>MRGWVSAGVVGLAVLLAVPAGVGLLVHPEPSAAQGVTLFLIGLMSGGGFVGAGLVARRLRPANRTGRLVVAIGLLHLASGIQYVDGRLPLAVGNAFGVATLAVLAHLVVVVPEGKARTRYERGLVVLGYAIHALVLVVWLRFGRTDEGECVCLPVVPGDGGRAPMSAGAVALWAYALVLAWTLVRRWLAGVPAPRRHVFAPVMYGGVPAVLVMGVREGLLMVPDGPHEPLQSALGTAGLLLLLLWPAGLLAGFVRAGLDQAAVGGLAARVGTTLPPRSLEGALGVVLHDPSLRLVYGAEEFVDGDGRPVGPPLPGSGRMVTRLETGAGPAAALVHDAALAAEPELVRSAAAVARLAIENEHMRAELAGQLAEVRASRARIVAAADAERRRIERNLHDGAQQRLVNLAFVLGRVRARATAETAPDLDEAAAELRAVIEEVRELARGLHPSVLGDAGLAAALASLADRSPVPVAVRGAVDGRLPEPVEQAAYFVAAEAAANALKHARAHRITIAVAVRDGALLLEVADDGDGGADPSAGTGLVGLADRAAALGGRLSVRSPAGEGTRVAVELPVTNAGS</sequence>
<dbReference type="SMART" id="SM00387">
    <property type="entry name" value="HATPase_c"/>
    <property type="match status" value="1"/>
</dbReference>
<feature type="transmembrane region" description="Helical" evidence="9">
    <location>
        <begin position="196"/>
        <end position="215"/>
    </location>
</feature>
<evidence type="ECO:0000256" key="2">
    <source>
        <dbReference type="ARBA" id="ARBA00012438"/>
    </source>
</evidence>
<dbReference type="Proteomes" id="UP001596380">
    <property type="component" value="Unassembled WGS sequence"/>
</dbReference>
<keyword evidence="7" id="KW-0067">ATP-binding</keyword>
<keyword evidence="3" id="KW-0597">Phosphoprotein</keyword>
<feature type="transmembrane region" description="Helical" evidence="9">
    <location>
        <begin position="123"/>
        <end position="142"/>
    </location>
</feature>
<dbReference type="Gene3D" id="1.20.5.1930">
    <property type="match status" value="1"/>
</dbReference>
<dbReference type="InterPro" id="IPR050482">
    <property type="entry name" value="Sensor_HK_TwoCompSys"/>
</dbReference>
<accession>A0ABW2CEZ7</accession>
<evidence type="ECO:0000313" key="11">
    <source>
        <dbReference type="EMBL" id="MFC6879156.1"/>
    </source>
</evidence>
<evidence type="ECO:0000259" key="10">
    <source>
        <dbReference type="SMART" id="SM00387"/>
    </source>
</evidence>
<dbReference type="CDD" id="cd16917">
    <property type="entry name" value="HATPase_UhpB-NarQ-NarX-like"/>
    <property type="match status" value="1"/>
</dbReference>
<dbReference type="EC" id="2.7.13.3" evidence="2"/>
<feature type="transmembrane region" description="Helical" evidence="9">
    <location>
        <begin position="162"/>
        <end position="184"/>
    </location>
</feature>
<keyword evidence="6 11" id="KW-0418">Kinase</keyword>
<keyword evidence="9" id="KW-0812">Transmembrane</keyword>
<dbReference type="PANTHER" id="PTHR24421">
    <property type="entry name" value="NITRATE/NITRITE SENSOR PROTEIN NARX-RELATED"/>
    <property type="match status" value="1"/>
</dbReference>
<keyword evidence="8" id="KW-0902">Two-component regulatory system</keyword>
<comment type="catalytic activity">
    <reaction evidence="1">
        <text>ATP + protein L-histidine = ADP + protein N-phospho-L-histidine.</text>
        <dbReference type="EC" id="2.7.13.3"/>
    </reaction>
</comment>
<keyword evidence="12" id="KW-1185">Reference proteome</keyword>
<dbReference type="InterPro" id="IPR003594">
    <property type="entry name" value="HATPase_dom"/>
</dbReference>
<keyword evidence="4" id="KW-0808">Transferase</keyword>
<dbReference type="InterPro" id="IPR036890">
    <property type="entry name" value="HATPase_C_sf"/>
</dbReference>
<keyword evidence="9" id="KW-1133">Transmembrane helix</keyword>
<dbReference type="Pfam" id="PF07730">
    <property type="entry name" value="HisKA_3"/>
    <property type="match status" value="1"/>
</dbReference>
<keyword evidence="5" id="KW-0547">Nucleotide-binding</keyword>
<dbReference type="SUPFAM" id="SSF55874">
    <property type="entry name" value="ATPase domain of HSP90 chaperone/DNA topoisomerase II/histidine kinase"/>
    <property type="match status" value="1"/>
</dbReference>
<dbReference type="Gene3D" id="3.30.565.10">
    <property type="entry name" value="Histidine kinase-like ATPase, C-terminal domain"/>
    <property type="match status" value="1"/>
</dbReference>
<evidence type="ECO:0000313" key="12">
    <source>
        <dbReference type="Proteomes" id="UP001596380"/>
    </source>
</evidence>
<evidence type="ECO:0000256" key="8">
    <source>
        <dbReference type="ARBA" id="ARBA00023012"/>
    </source>
</evidence>
<evidence type="ECO:0000256" key="7">
    <source>
        <dbReference type="ARBA" id="ARBA00022840"/>
    </source>
</evidence>
<evidence type="ECO:0000256" key="5">
    <source>
        <dbReference type="ARBA" id="ARBA00022741"/>
    </source>
</evidence>
<dbReference type="PANTHER" id="PTHR24421:SF10">
    <property type="entry name" value="NITRATE_NITRITE SENSOR PROTEIN NARQ"/>
    <property type="match status" value="1"/>
</dbReference>
<evidence type="ECO:0000256" key="1">
    <source>
        <dbReference type="ARBA" id="ARBA00000085"/>
    </source>
</evidence>
<dbReference type="Pfam" id="PF02518">
    <property type="entry name" value="HATPase_c"/>
    <property type="match status" value="1"/>
</dbReference>
<evidence type="ECO:0000256" key="6">
    <source>
        <dbReference type="ARBA" id="ARBA00022777"/>
    </source>
</evidence>
<proteinExistence type="predicted"/>
<feature type="transmembrane region" description="Helical" evidence="9">
    <location>
        <begin position="90"/>
        <end position="111"/>
    </location>
</feature>